<dbReference type="Proteomes" id="UP000242525">
    <property type="component" value="Unassembled WGS sequence"/>
</dbReference>
<name>A0A0J9XDR5_GEOCN</name>
<dbReference type="InterPro" id="IPR016438">
    <property type="entry name" value="SKI2-like"/>
</dbReference>
<evidence type="ECO:0000256" key="4">
    <source>
        <dbReference type="ARBA" id="ARBA00022801"/>
    </source>
</evidence>
<keyword evidence="7" id="KW-0539">Nucleus</keyword>
<dbReference type="OrthoDB" id="64767at2759"/>
<dbReference type="InterPro" id="IPR014001">
    <property type="entry name" value="Helicase_ATP-bd"/>
</dbReference>
<evidence type="ECO:0000259" key="10">
    <source>
        <dbReference type="PROSITE" id="PS51192"/>
    </source>
</evidence>
<feature type="region of interest" description="Disordered" evidence="9">
    <location>
        <begin position="1"/>
        <end position="69"/>
    </location>
</feature>
<dbReference type="PROSITE" id="PS51192">
    <property type="entry name" value="HELICASE_ATP_BIND_1"/>
    <property type="match status" value="1"/>
</dbReference>
<dbReference type="Pfam" id="PF08148">
    <property type="entry name" value="DSHCT"/>
    <property type="match status" value="1"/>
</dbReference>
<feature type="domain" description="Helicase C-terminal" evidence="11">
    <location>
        <begin position="396"/>
        <end position="597"/>
    </location>
</feature>
<dbReference type="CDD" id="cd18795">
    <property type="entry name" value="SF2_C_Ski2"/>
    <property type="match status" value="1"/>
</dbReference>
<dbReference type="STRING" id="1173061.A0A0J9XDR5"/>
<comment type="similarity">
    <text evidence="2">Belongs to the helicase family. SKI2 subfamily.</text>
</comment>
<evidence type="ECO:0000256" key="7">
    <source>
        <dbReference type="ARBA" id="ARBA00023242"/>
    </source>
</evidence>
<evidence type="ECO:0000256" key="8">
    <source>
        <dbReference type="SAM" id="Coils"/>
    </source>
</evidence>
<keyword evidence="13" id="KW-1185">Reference proteome</keyword>
<evidence type="ECO:0000256" key="3">
    <source>
        <dbReference type="ARBA" id="ARBA00022741"/>
    </source>
</evidence>
<organism evidence="12 13">
    <name type="scientific">Geotrichum candidum</name>
    <name type="common">Oospora lactis</name>
    <name type="synonym">Dipodascus geotrichum</name>
    <dbReference type="NCBI Taxonomy" id="1173061"/>
    <lineage>
        <taxon>Eukaryota</taxon>
        <taxon>Fungi</taxon>
        <taxon>Dikarya</taxon>
        <taxon>Ascomycota</taxon>
        <taxon>Saccharomycotina</taxon>
        <taxon>Dipodascomycetes</taxon>
        <taxon>Dipodascales</taxon>
        <taxon>Dipodascaceae</taxon>
        <taxon>Geotrichum</taxon>
    </lineage>
</organism>
<evidence type="ECO:0000259" key="11">
    <source>
        <dbReference type="PROSITE" id="PS51194"/>
    </source>
</evidence>
<feature type="compositionally biased region" description="Polar residues" evidence="9">
    <location>
        <begin position="21"/>
        <end position="42"/>
    </location>
</feature>
<dbReference type="GO" id="GO:0016787">
    <property type="term" value="F:hydrolase activity"/>
    <property type="evidence" value="ECO:0007669"/>
    <property type="project" value="UniProtKB-KW"/>
</dbReference>
<keyword evidence="8" id="KW-0175">Coiled coil</keyword>
<feature type="domain" description="Helicase ATP-binding" evidence="10">
    <location>
        <begin position="171"/>
        <end position="327"/>
    </location>
</feature>
<dbReference type="FunFam" id="3.40.50.300:FF:000141">
    <property type="entry name" value="ATP-dependent RNA helicase DOB1"/>
    <property type="match status" value="1"/>
</dbReference>
<evidence type="ECO:0000256" key="1">
    <source>
        <dbReference type="ARBA" id="ARBA00004123"/>
    </source>
</evidence>
<evidence type="ECO:0000256" key="6">
    <source>
        <dbReference type="ARBA" id="ARBA00022840"/>
    </source>
</evidence>
<dbReference type="Pfam" id="PF00271">
    <property type="entry name" value="Helicase_C"/>
    <property type="match status" value="1"/>
</dbReference>
<keyword evidence="5 12" id="KW-0347">Helicase</keyword>
<dbReference type="SMART" id="SM00487">
    <property type="entry name" value="DEXDc"/>
    <property type="match status" value="1"/>
</dbReference>
<dbReference type="PANTHER" id="PTHR12131:SF7">
    <property type="entry name" value="EXOSOME RNA HELICASE MTR4"/>
    <property type="match status" value="1"/>
</dbReference>
<dbReference type="InterPro" id="IPR027417">
    <property type="entry name" value="P-loop_NTPase"/>
</dbReference>
<proteinExistence type="inferred from homology"/>
<dbReference type="PIRSF" id="PIRSF005198">
    <property type="entry name" value="Antiviral_helicase_SKI2"/>
    <property type="match status" value="1"/>
</dbReference>
<sequence length="1086" mass="122756">MDLFGVFNEDPTASDEPEIISSPSANSGVSLTESASKVSNEPTPELVDETPVAQEQVPVAEPDVPSTKKRKLNQIRAIVTDSFETEAVRKVSNAGETLASPTDDEDNDKGSDKTTKTANGAEQQLVLSHQVRHQVALPPDYDYVPISQQPRSKDPARTYPFELDPFQDVSIRSIERNESVLVSAHTSAGKTVVAEYAIAQCLRNKQRVIYTSPIKALSNQKFRDLQAEFEDVGLMTGDVSINPDASCLVMTTEILRSMLYRGSEVVREVGWVIFDEIHYMRDKERGVVWEESIILLPDTVRFVFLSATIPNAMQFAEWVCKTHNQPCHVVYTNFRPTPLQHYLFPKGGDGIYLVVDEKRHFREANFNKAMQYLKASTDDDDNKSGKSQKKKKEKSDIYNIVKMVVSKNYHPVIIFSFNRRECEEYANEVSSMNFNTKEEAENVSNIFNNAIANLSESDRQLPQIQHILPFLRNGIGIHHSGLLPILREVIELLFQEELLKVLFATETFSIGLNMPARTVVFTSVRKFDGTNNRWISGGEYIQMSGRAGRRGLDDRGIVIMMVDEEMEPSVAMGMVKGESDKLNSAFYLSYTMILNLLRVEGITPEFILEQSFHQFQNQESIPVFEDKIEELEKRISEYKIEDEEHVSQYYTMRQQQVEFAEKIRNIITLPENVLSFLNLGRIIHVNINGTDFGWGVVLRTYKRPAVEALKLSQAAKGPRPPQQDVLIDVLLCISESSEIDKQKKGSTILHPSINPAPANSTKATMETLTITLESLYEICSLCVFVPKELTSRPQRNSVKKSIDEIKQRFPDGLPLLDPIENMKIVGKTEDDNEFFTILRKVEVLETLLYANPLHGNPDLPRLYNLYVEKDSLEREKAYLRKRLMGVQSAVQLEELRSMKRVLRQLNYTTIDDVVELKGRVACEISSGNELVLTELLFAGEFNDFEPEECAALLSTFVFDGRSKEIPVLPLNLKRGHDAVLAAAKAVVKVTKACKLEIDAAAYLDKFKVNLILAVLQWCKGATFTRICKMTDIFEGNIVMVLRRLGELLREVQNAARVMGNTDLEAKMAKALEMVNRDVVSTPSLYL</sequence>
<dbReference type="InterPro" id="IPR012961">
    <property type="entry name" value="Ski2/MTR4_C"/>
</dbReference>
<dbReference type="Pfam" id="PF00270">
    <property type="entry name" value="DEAD"/>
    <property type="match status" value="1"/>
</dbReference>
<comment type="subcellular location">
    <subcellularLocation>
        <location evidence="1">Nucleus</location>
    </subcellularLocation>
</comment>
<dbReference type="EMBL" id="CCBN010000011">
    <property type="protein sequence ID" value="CDO55497.1"/>
    <property type="molecule type" value="Genomic_DNA"/>
</dbReference>
<dbReference type="InterPro" id="IPR025696">
    <property type="entry name" value="Beta-barrel_MTR4"/>
</dbReference>
<keyword evidence="4" id="KW-0378">Hydrolase</keyword>
<dbReference type="GO" id="GO:0005634">
    <property type="term" value="C:nucleus"/>
    <property type="evidence" value="ECO:0007669"/>
    <property type="project" value="UniProtKB-SubCell"/>
</dbReference>
<dbReference type="GO" id="GO:0003723">
    <property type="term" value="F:RNA binding"/>
    <property type="evidence" value="ECO:0007669"/>
    <property type="project" value="InterPro"/>
</dbReference>
<feature type="region of interest" description="Disordered" evidence="9">
    <location>
        <begin position="90"/>
        <end position="122"/>
    </location>
</feature>
<dbReference type="SMART" id="SM01142">
    <property type="entry name" value="DSHCT"/>
    <property type="match status" value="1"/>
</dbReference>
<dbReference type="InterPro" id="IPR048392">
    <property type="entry name" value="MTR4-like_stalk"/>
</dbReference>
<evidence type="ECO:0000256" key="9">
    <source>
        <dbReference type="SAM" id="MobiDB-lite"/>
    </source>
</evidence>
<dbReference type="InterPro" id="IPR050699">
    <property type="entry name" value="RNA-DNA_Helicase"/>
</dbReference>
<dbReference type="InterPro" id="IPR011545">
    <property type="entry name" value="DEAD/DEAH_box_helicase_dom"/>
</dbReference>
<dbReference type="Pfam" id="PF13234">
    <property type="entry name" value="MTR4_beta-barrel"/>
    <property type="match status" value="1"/>
</dbReference>
<dbReference type="AlphaFoldDB" id="A0A0J9XDR5"/>
<dbReference type="GO" id="GO:0006401">
    <property type="term" value="P:RNA catabolic process"/>
    <property type="evidence" value="ECO:0007669"/>
    <property type="project" value="InterPro"/>
</dbReference>
<dbReference type="Gene3D" id="2.40.30.300">
    <property type="match status" value="1"/>
</dbReference>
<feature type="coiled-coil region" evidence="8">
    <location>
        <begin position="621"/>
        <end position="648"/>
    </location>
</feature>
<accession>A0A0J9XDR5</accession>
<dbReference type="FunFam" id="3.40.50.300:FF:000083">
    <property type="entry name" value="ATP-dependent RNA helicase DOB1"/>
    <property type="match status" value="1"/>
</dbReference>
<dbReference type="PROSITE" id="PS51194">
    <property type="entry name" value="HELICASE_CTER"/>
    <property type="match status" value="1"/>
</dbReference>
<protein>
    <submittedName>
        <fullName evidence="12">Similar to Saccharomyces cerevisiae YJL050W MTR4 ATP-dependent 3'-5' RNA helicase of the DExD/H family</fullName>
    </submittedName>
</protein>
<evidence type="ECO:0000256" key="2">
    <source>
        <dbReference type="ARBA" id="ARBA00010140"/>
    </source>
</evidence>
<evidence type="ECO:0000313" key="13">
    <source>
        <dbReference type="Proteomes" id="UP000242525"/>
    </source>
</evidence>
<dbReference type="Pfam" id="PF21408">
    <property type="entry name" value="MTR4-like_stalk"/>
    <property type="match status" value="1"/>
</dbReference>
<comment type="caution">
    <text evidence="12">The sequence shown here is derived from an EMBL/GenBank/DDBJ whole genome shotgun (WGS) entry which is preliminary data.</text>
</comment>
<gene>
    <name evidence="12" type="ORF">BN980_GECA11s02127g</name>
</gene>
<keyword evidence="3" id="KW-0547">Nucleotide-binding</keyword>
<dbReference type="Gene3D" id="1.10.3380.30">
    <property type="match status" value="1"/>
</dbReference>
<dbReference type="GO" id="GO:0003724">
    <property type="term" value="F:RNA helicase activity"/>
    <property type="evidence" value="ECO:0007669"/>
    <property type="project" value="InterPro"/>
</dbReference>
<dbReference type="GO" id="GO:0000460">
    <property type="term" value="P:maturation of 5.8S rRNA"/>
    <property type="evidence" value="ECO:0007669"/>
    <property type="project" value="TreeGrafter"/>
</dbReference>
<dbReference type="InterPro" id="IPR001650">
    <property type="entry name" value="Helicase_C-like"/>
</dbReference>
<keyword evidence="6" id="KW-0067">ATP-binding</keyword>
<dbReference type="CDD" id="cd18024">
    <property type="entry name" value="DEXHc_Mtr4-like"/>
    <property type="match status" value="1"/>
</dbReference>
<evidence type="ECO:0000256" key="5">
    <source>
        <dbReference type="ARBA" id="ARBA00022806"/>
    </source>
</evidence>
<dbReference type="PANTHER" id="PTHR12131">
    <property type="entry name" value="ATP-DEPENDENT RNA AND DNA HELICASE"/>
    <property type="match status" value="1"/>
</dbReference>
<dbReference type="SUPFAM" id="SSF52540">
    <property type="entry name" value="P-loop containing nucleoside triphosphate hydrolases"/>
    <property type="match status" value="1"/>
</dbReference>
<reference evidence="12" key="1">
    <citation type="submission" date="2014-03" db="EMBL/GenBank/DDBJ databases">
        <authorList>
            <person name="Casaregola S."/>
        </authorList>
    </citation>
    <scope>NUCLEOTIDE SEQUENCE [LARGE SCALE GENOMIC DNA]</scope>
    <source>
        <strain evidence="12">CLIB 918</strain>
    </source>
</reference>
<dbReference type="GO" id="GO:0005524">
    <property type="term" value="F:ATP binding"/>
    <property type="evidence" value="ECO:0007669"/>
    <property type="project" value="UniProtKB-KW"/>
</dbReference>
<dbReference type="Gene3D" id="3.40.50.300">
    <property type="entry name" value="P-loop containing nucleotide triphosphate hydrolases"/>
    <property type="match status" value="2"/>
</dbReference>
<dbReference type="SMART" id="SM00490">
    <property type="entry name" value="HELICc"/>
    <property type="match status" value="1"/>
</dbReference>
<evidence type="ECO:0000313" key="12">
    <source>
        <dbReference type="EMBL" id="CDO55497.1"/>
    </source>
</evidence>